<name>A0A0U2W7U3_9BACL</name>
<proteinExistence type="predicted"/>
<dbReference type="GO" id="GO:0016301">
    <property type="term" value="F:kinase activity"/>
    <property type="evidence" value="ECO:0007669"/>
    <property type="project" value="InterPro"/>
</dbReference>
<evidence type="ECO:0000313" key="6">
    <source>
        <dbReference type="Proteomes" id="UP000061660"/>
    </source>
</evidence>
<dbReference type="Pfam" id="PF01326">
    <property type="entry name" value="PPDK_N"/>
    <property type="match status" value="1"/>
</dbReference>
<dbReference type="InterPro" id="IPR002192">
    <property type="entry name" value="PPDK_AMP/ATP-bd"/>
</dbReference>
<dbReference type="RefSeq" id="WP_062409416.1">
    <property type="nucleotide sequence ID" value="NZ_CP013652.1"/>
</dbReference>
<dbReference type="AlphaFoldDB" id="A0A0U2W7U3"/>
<dbReference type="FunFam" id="3.30.1490.20:FF:000010">
    <property type="entry name" value="Phosphoenolpyruvate synthase"/>
    <property type="match status" value="1"/>
</dbReference>
<keyword evidence="1" id="KW-0547">Nucleotide-binding</keyword>
<dbReference type="GO" id="GO:0005524">
    <property type="term" value="F:ATP binding"/>
    <property type="evidence" value="ECO:0007669"/>
    <property type="project" value="UniProtKB-KW"/>
</dbReference>
<dbReference type="InterPro" id="IPR036637">
    <property type="entry name" value="Phosphohistidine_dom_sf"/>
</dbReference>
<dbReference type="STRING" id="162209.IJ22_31120"/>
<dbReference type="PATRIC" id="fig|162209.4.peg.3329"/>
<dbReference type="InterPro" id="IPR051549">
    <property type="entry name" value="PEP_Utilizing_Enz"/>
</dbReference>
<evidence type="ECO:0000259" key="4">
    <source>
        <dbReference type="Pfam" id="PF01326"/>
    </source>
</evidence>
<dbReference type="NCBIfam" id="NF004878">
    <property type="entry name" value="PRK06241.1-3"/>
    <property type="match status" value="1"/>
</dbReference>
<dbReference type="KEGG" id="pnp:IJ22_31120"/>
<reference evidence="6" key="1">
    <citation type="submission" date="2015-12" db="EMBL/GenBank/DDBJ databases">
        <title>Complete genome sequences of two moderately thermophilic Paenibacillus species.</title>
        <authorList>
            <person name="Butler R.III."/>
            <person name="Wang J."/>
            <person name="Stark B.C."/>
            <person name="Pombert J.-F."/>
        </authorList>
    </citation>
    <scope>NUCLEOTIDE SEQUENCE [LARGE SCALE GENOMIC DNA]</scope>
    <source>
        <strain evidence="6">32O-Y</strain>
    </source>
</reference>
<sequence>MPTIYVLNFQSIDKSHLPAVGGKGANLGELKRAGFPVPQGFCVTTAAYRQFIQSSREMKELFDQLDRVSHEQLEQIRILGQRIREHLTSLSMPNSVKSAISKAWETTGIAQAYAVRSSATAEDLPTASFAGQQDTYLNVCGLEQLLKAVQNCWASLFTDRAISYRAKNGFNHRSVFISVVVQHMIFPEVSGIMFTADPVTGHRGTVSIDASFGLGEALVSGLVTADLYQVRAGEIVKKQVSKKETAIYAVPEGGTVAQHLPPEKQQLQALTDHQIIQLAILGKKIEAHYASEQDVEWGFADGQFYILQSRPITSLYPVPPVSDNQLHVFINFGYIQMMTDPMKPLAISVLSRLLHFIKKNPASSEPYILHHAGGRMFADFTAPLSIRPVRNRMLKIFKGMDESIASALEEVMSREAFRHRSIPIGTILRTVSKLAPIIIPLALKVINHRFVQDPAKANRKASALIDRITRETGIHVFSASGADRIRAIRKSIEKMPKVIPRVAVYFIAGVLASGTLKKKLYKRVGKERADRLLNPLYKSLPGNVTTEFGLALGDLADKIRKYPGLIDYLQKASSDHFDEKLGEIPGGDEFKVELESFLQKYGMRCVGEIDITRPRWREEPTQLIPSIISNIRTAAAGEHRKKFRQGRLEAEAAGKEMAAHFGFWQKRSISRLIKLYRHLLGMREHHKFCVVKLFDIYKRAIMEEANGLVAKGVLRHKDDVYYLTLEELIALLENRFSGDVPTIVEAREKQHERNQKLKSPRVMTSEGEIISGKLRDVVEAPEGAIVGTPVSAGIVEGVARVVLKPEEAKLNAGEILVAPYTDPGWTPLFTSVVGLITEVGGLMTHGSVIAREYGIPAVVGIEKATERIKDGAYVRLNGTSGYVQILEGTDFE</sequence>
<dbReference type="Proteomes" id="UP000061660">
    <property type="component" value="Chromosome"/>
</dbReference>
<dbReference type="Gene3D" id="3.30.1490.20">
    <property type="entry name" value="ATP-grasp fold, A domain"/>
    <property type="match status" value="1"/>
</dbReference>
<dbReference type="PANTHER" id="PTHR43615">
    <property type="entry name" value="PHOSPHOENOLPYRUVATE SYNTHASE-RELATED"/>
    <property type="match status" value="1"/>
</dbReference>
<dbReference type="InterPro" id="IPR008279">
    <property type="entry name" value="PEP-util_enz_mobile_dom"/>
</dbReference>
<evidence type="ECO:0000256" key="1">
    <source>
        <dbReference type="ARBA" id="ARBA00022741"/>
    </source>
</evidence>
<gene>
    <name evidence="5" type="ORF">IJ22_31120</name>
</gene>
<dbReference type="Gene3D" id="3.30.470.20">
    <property type="entry name" value="ATP-grasp fold, B domain"/>
    <property type="match status" value="1"/>
</dbReference>
<dbReference type="InterPro" id="IPR013815">
    <property type="entry name" value="ATP_grasp_subdomain_1"/>
</dbReference>
<keyword evidence="5" id="KW-0670">Pyruvate</keyword>
<dbReference type="Gene3D" id="3.50.30.10">
    <property type="entry name" value="Phosphohistidine domain"/>
    <property type="match status" value="1"/>
</dbReference>
<reference evidence="5 6" key="2">
    <citation type="journal article" date="2016" name="Genome Announc.">
        <title>Complete Genome Sequences of Two Interactive Moderate Thermophiles, Paenibacillus napthalenovorans 32O-Y and Paenibacillus sp. 32O-W.</title>
        <authorList>
            <person name="Butler R.R.III."/>
            <person name="Wang J."/>
            <person name="Stark B.C."/>
            <person name="Pombert J.F."/>
        </authorList>
    </citation>
    <scope>NUCLEOTIDE SEQUENCE [LARGE SCALE GENOMIC DNA]</scope>
    <source>
        <strain evidence="5 6">32O-Y</strain>
    </source>
</reference>
<evidence type="ECO:0000256" key="2">
    <source>
        <dbReference type="ARBA" id="ARBA00022840"/>
    </source>
</evidence>
<dbReference type="SUPFAM" id="SSF52009">
    <property type="entry name" value="Phosphohistidine domain"/>
    <property type="match status" value="1"/>
</dbReference>
<evidence type="ECO:0000259" key="3">
    <source>
        <dbReference type="Pfam" id="PF00391"/>
    </source>
</evidence>
<protein>
    <submittedName>
        <fullName evidence="5">Phosphoenolpyruvate synthase</fullName>
    </submittedName>
</protein>
<dbReference type="NCBIfam" id="NF004877">
    <property type="entry name" value="PRK06241.1-2"/>
    <property type="match status" value="1"/>
</dbReference>
<keyword evidence="6" id="KW-1185">Reference proteome</keyword>
<organism evidence="5 6">
    <name type="scientific">Paenibacillus naphthalenovorans</name>
    <dbReference type="NCBI Taxonomy" id="162209"/>
    <lineage>
        <taxon>Bacteria</taxon>
        <taxon>Bacillati</taxon>
        <taxon>Bacillota</taxon>
        <taxon>Bacilli</taxon>
        <taxon>Bacillales</taxon>
        <taxon>Paenibacillaceae</taxon>
        <taxon>Paenibacillus</taxon>
    </lineage>
</organism>
<keyword evidence="2" id="KW-0067">ATP-binding</keyword>
<feature type="domain" description="Pyruvate phosphate dikinase AMP/ATP-binding" evidence="4">
    <location>
        <begin position="18"/>
        <end position="314"/>
    </location>
</feature>
<evidence type="ECO:0000313" key="5">
    <source>
        <dbReference type="EMBL" id="ALS23485.1"/>
    </source>
</evidence>
<dbReference type="SUPFAM" id="SSF56059">
    <property type="entry name" value="Glutathione synthetase ATP-binding domain-like"/>
    <property type="match status" value="1"/>
</dbReference>
<dbReference type="EMBL" id="CP013652">
    <property type="protein sequence ID" value="ALS23485.1"/>
    <property type="molecule type" value="Genomic_DNA"/>
</dbReference>
<dbReference type="OrthoDB" id="9765468at2"/>
<accession>A0A0U2W7U3</accession>
<dbReference type="PANTHER" id="PTHR43615:SF1">
    <property type="entry name" value="PPDK_N DOMAIN-CONTAINING PROTEIN"/>
    <property type="match status" value="1"/>
</dbReference>
<feature type="domain" description="PEP-utilising enzyme mobile" evidence="3">
    <location>
        <begin position="811"/>
        <end position="881"/>
    </location>
</feature>
<dbReference type="Pfam" id="PF00391">
    <property type="entry name" value="PEP-utilizers"/>
    <property type="match status" value="1"/>
</dbReference>